<feature type="transmembrane region" description="Helical" evidence="1">
    <location>
        <begin position="95"/>
        <end position="114"/>
    </location>
</feature>
<proteinExistence type="predicted"/>
<protein>
    <recommendedName>
        <fullName evidence="4">Integral membrane protein</fullName>
    </recommendedName>
</protein>
<reference evidence="2 3" key="1">
    <citation type="submission" date="2020-04" db="EMBL/GenBank/DDBJ databases">
        <title>MicrobeNet Type strains.</title>
        <authorList>
            <person name="Nicholson A.C."/>
        </authorList>
    </citation>
    <scope>NUCLEOTIDE SEQUENCE [LARGE SCALE GENOMIC DNA]</scope>
    <source>
        <strain evidence="2 3">ATCC BAA-787</strain>
    </source>
</reference>
<keyword evidence="3" id="KW-1185">Reference proteome</keyword>
<evidence type="ECO:0000313" key="2">
    <source>
        <dbReference type="EMBL" id="NKY40800.1"/>
    </source>
</evidence>
<feature type="transmembrane region" description="Helical" evidence="1">
    <location>
        <begin position="71"/>
        <end position="89"/>
    </location>
</feature>
<accession>A0ABX1K4F1</accession>
<feature type="transmembrane region" description="Helical" evidence="1">
    <location>
        <begin position="30"/>
        <end position="50"/>
    </location>
</feature>
<evidence type="ECO:0000256" key="1">
    <source>
        <dbReference type="SAM" id="Phobius"/>
    </source>
</evidence>
<name>A0ABX1K4F1_9CELL</name>
<evidence type="ECO:0000313" key="3">
    <source>
        <dbReference type="Proteomes" id="UP000777774"/>
    </source>
</evidence>
<dbReference type="RefSeq" id="WP_168679837.1">
    <property type="nucleotide sequence ID" value="NZ_JAAXOY010000463.1"/>
</dbReference>
<sequence>MSTCALATVAATLAPFVADPTAPVGDRDRWFAVGAYATYALVAASIHVALSVRDGRAGADPDQRRASAQRAVAIGAPALVVVTLAGVHVDPPAVRLVWLLAGGVVLMPVLLGVLRRREERPQALAPHVT</sequence>
<dbReference type="Proteomes" id="UP000777774">
    <property type="component" value="Unassembled WGS sequence"/>
</dbReference>
<keyword evidence="1" id="KW-1133">Transmembrane helix</keyword>
<keyword evidence="1" id="KW-0472">Membrane</keyword>
<organism evidence="2 3">
    <name type="scientific">Cellulomonas septica</name>
    <dbReference type="NCBI Taxonomy" id="285080"/>
    <lineage>
        <taxon>Bacteria</taxon>
        <taxon>Bacillati</taxon>
        <taxon>Actinomycetota</taxon>
        <taxon>Actinomycetes</taxon>
        <taxon>Micrococcales</taxon>
        <taxon>Cellulomonadaceae</taxon>
        <taxon>Cellulomonas</taxon>
    </lineage>
</organism>
<keyword evidence="1" id="KW-0812">Transmembrane</keyword>
<gene>
    <name evidence="2" type="ORF">HGA02_15080</name>
</gene>
<dbReference type="EMBL" id="JAAXOY010000463">
    <property type="protein sequence ID" value="NKY40800.1"/>
    <property type="molecule type" value="Genomic_DNA"/>
</dbReference>
<comment type="caution">
    <text evidence="2">The sequence shown here is derived from an EMBL/GenBank/DDBJ whole genome shotgun (WGS) entry which is preliminary data.</text>
</comment>
<evidence type="ECO:0008006" key="4">
    <source>
        <dbReference type="Google" id="ProtNLM"/>
    </source>
</evidence>